<gene>
    <name evidence="18" type="ORF">B0T19DRAFT_450286</name>
</gene>
<dbReference type="SMART" id="SM00360">
    <property type="entry name" value="RRM"/>
    <property type="match status" value="1"/>
</dbReference>
<dbReference type="GO" id="GO:0043022">
    <property type="term" value="F:ribosome binding"/>
    <property type="evidence" value="ECO:0007669"/>
    <property type="project" value="TreeGrafter"/>
</dbReference>
<dbReference type="SUPFAM" id="SSF54980">
    <property type="entry name" value="EF-G C-terminal domain-like"/>
    <property type="match status" value="2"/>
</dbReference>
<feature type="domain" description="RRM" evidence="15">
    <location>
        <begin position="1216"/>
        <end position="1288"/>
    </location>
</feature>
<feature type="compositionally biased region" description="Basic residues" evidence="14">
    <location>
        <begin position="1186"/>
        <end position="1200"/>
    </location>
</feature>
<dbReference type="Gene3D" id="2.40.30.10">
    <property type="entry name" value="Translation factors"/>
    <property type="match status" value="1"/>
</dbReference>
<dbReference type="PANTHER" id="PTHR42908:SF10">
    <property type="entry name" value="EUKARYOTIC TRANSLATION ELONGATION FACTOR 2"/>
    <property type="match status" value="1"/>
</dbReference>
<keyword evidence="10" id="KW-0342">GTP-binding</keyword>
<dbReference type="GO" id="GO:0005829">
    <property type="term" value="C:cytosol"/>
    <property type="evidence" value="ECO:0007669"/>
    <property type="project" value="TreeGrafter"/>
</dbReference>
<dbReference type="Pfam" id="PF00076">
    <property type="entry name" value="RRM_1"/>
    <property type="match status" value="1"/>
</dbReference>
<dbReference type="InterPro" id="IPR000504">
    <property type="entry name" value="RRM_dom"/>
</dbReference>
<accession>A0AAE0M8M4</accession>
<dbReference type="Pfam" id="PF14492">
    <property type="entry name" value="EFG_III"/>
    <property type="match status" value="1"/>
</dbReference>
<evidence type="ECO:0000256" key="14">
    <source>
        <dbReference type="SAM" id="MobiDB-lite"/>
    </source>
</evidence>
<dbReference type="Gene3D" id="3.40.50.300">
    <property type="entry name" value="P-loop containing nucleotide triphosphate hydrolases"/>
    <property type="match status" value="1"/>
</dbReference>
<feature type="compositionally biased region" description="Acidic residues" evidence="14">
    <location>
        <begin position="1651"/>
        <end position="1664"/>
    </location>
</feature>
<dbReference type="GO" id="GO:0003746">
    <property type="term" value="F:translation elongation factor activity"/>
    <property type="evidence" value="ECO:0007669"/>
    <property type="project" value="UniProtKB-KW"/>
</dbReference>
<evidence type="ECO:0000256" key="4">
    <source>
        <dbReference type="ARBA" id="ARBA00022723"/>
    </source>
</evidence>
<dbReference type="PRINTS" id="PR00315">
    <property type="entry name" value="ELONGATNFCT"/>
</dbReference>
<dbReference type="CDD" id="cd01681">
    <property type="entry name" value="aeEF2_snRNP_like_IV"/>
    <property type="match status" value="1"/>
</dbReference>
<keyword evidence="19" id="KW-1185">Reference proteome</keyword>
<dbReference type="GO" id="GO:0005525">
    <property type="term" value="F:GTP binding"/>
    <property type="evidence" value="ECO:0007669"/>
    <property type="project" value="UniProtKB-KW"/>
</dbReference>
<dbReference type="InterPro" id="IPR000795">
    <property type="entry name" value="T_Tr_GTP-bd_dom"/>
</dbReference>
<name>A0AAE0M8M4_9PEZI</name>
<dbReference type="InterPro" id="IPR004161">
    <property type="entry name" value="EFTu-like_2"/>
</dbReference>
<feature type="zinc finger region" description="C3H1-type" evidence="13">
    <location>
        <begin position="1098"/>
        <end position="1126"/>
    </location>
</feature>
<dbReference type="InterPro" id="IPR005517">
    <property type="entry name" value="Transl_elong_EFG/EF2_IV"/>
</dbReference>
<dbReference type="Gene3D" id="3.30.70.240">
    <property type="match status" value="1"/>
</dbReference>
<comment type="subcellular location">
    <subcellularLocation>
        <location evidence="1">Cytoplasm</location>
    </subcellularLocation>
</comment>
<dbReference type="SUPFAM" id="SSF54928">
    <property type="entry name" value="RNA-binding domain, RBD"/>
    <property type="match status" value="1"/>
</dbReference>
<evidence type="ECO:0000256" key="10">
    <source>
        <dbReference type="ARBA" id="ARBA00023134"/>
    </source>
</evidence>
<evidence type="ECO:0000256" key="7">
    <source>
        <dbReference type="ARBA" id="ARBA00022771"/>
    </source>
</evidence>
<dbReference type="Gene3D" id="3.30.230.10">
    <property type="match status" value="1"/>
</dbReference>
<dbReference type="GO" id="GO:0003924">
    <property type="term" value="F:GTPase activity"/>
    <property type="evidence" value="ECO:0007669"/>
    <property type="project" value="InterPro"/>
</dbReference>
<evidence type="ECO:0000313" key="18">
    <source>
        <dbReference type="EMBL" id="KAK3323521.1"/>
    </source>
</evidence>
<dbReference type="Pfam" id="PF00009">
    <property type="entry name" value="GTP_EFTU"/>
    <property type="match status" value="1"/>
</dbReference>
<evidence type="ECO:0000256" key="2">
    <source>
        <dbReference type="ARBA" id="ARBA00017891"/>
    </source>
</evidence>
<dbReference type="CDD" id="cd12257">
    <property type="entry name" value="RRM1_RBM26_like"/>
    <property type="match status" value="1"/>
</dbReference>
<dbReference type="Pfam" id="PF00679">
    <property type="entry name" value="EFG_C"/>
    <property type="match status" value="1"/>
</dbReference>
<organism evidence="18 19">
    <name type="scientific">Cercophora scortea</name>
    <dbReference type="NCBI Taxonomy" id="314031"/>
    <lineage>
        <taxon>Eukaryota</taxon>
        <taxon>Fungi</taxon>
        <taxon>Dikarya</taxon>
        <taxon>Ascomycota</taxon>
        <taxon>Pezizomycotina</taxon>
        <taxon>Sordariomycetes</taxon>
        <taxon>Sordariomycetidae</taxon>
        <taxon>Sordariales</taxon>
        <taxon>Lasiosphaeriaceae</taxon>
        <taxon>Cercophora</taxon>
    </lineage>
</organism>
<evidence type="ECO:0000259" key="15">
    <source>
        <dbReference type="PROSITE" id="PS50102"/>
    </source>
</evidence>
<dbReference type="InterPro" id="IPR000571">
    <property type="entry name" value="Znf_CCCH"/>
</dbReference>
<dbReference type="InterPro" id="IPR041095">
    <property type="entry name" value="EFG_II"/>
</dbReference>
<evidence type="ECO:0000256" key="12">
    <source>
        <dbReference type="PROSITE-ProRule" id="PRU00176"/>
    </source>
</evidence>
<feature type="region of interest" description="Disordered" evidence="14">
    <location>
        <begin position="1384"/>
        <end position="1415"/>
    </location>
</feature>
<dbReference type="FunFam" id="3.40.50.300:FF:000058">
    <property type="entry name" value="Translation elongation factor 2"/>
    <property type="match status" value="1"/>
</dbReference>
<dbReference type="FunFam" id="2.40.30.10:FF:000010">
    <property type="entry name" value="Translation elongation factor 2"/>
    <property type="match status" value="1"/>
</dbReference>
<dbReference type="SUPFAM" id="SSF54211">
    <property type="entry name" value="Ribosomal protein S5 domain 2-like"/>
    <property type="match status" value="1"/>
</dbReference>
<feature type="compositionally biased region" description="Low complexity" evidence="14">
    <location>
        <begin position="1590"/>
        <end position="1605"/>
    </location>
</feature>
<evidence type="ECO:0000313" key="19">
    <source>
        <dbReference type="Proteomes" id="UP001286456"/>
    </source>
</evidence>
<protein>
    <recommendedName>
        <fullName evidence="2">Elongation factor 2</fullName>
    </recommendedName>
</protein>
<dbReference type="GO" id="GO:0008270">
    <property type="term" value="F:zinc ion binding"/>
    <property type="evidence" value="ECO:0007669"/>
    <property type="project" value="UniProtKB-KW"/>
</dbReference>
<dbReference type="SMART" id="SM00838">
    <property type="entry name" value="EFG_C"/>
    <property type="match status" value="1"/>
</dbReference>
<feature type="compositionally biased region" description="Polar residues" evidence="14">
    <location>
        <begin position="1403"/>
        <end position="1413"/>
    </location>
</feature>
<dbReference type="Proteomes" id="UP001286456">
    <property type="component" value="Unassembled WGS sequence"/>
</dbReference>
<evidence type="ECO:0000256" key="9">
    <source>
        <dbReference type="ARBA" id="ARBA00022917"/>
    </source>
</evidence>
<feature type="compositionally biased region" description="Low complexity" evidence="14">
    <location>
        <begin position="1176"/>
        <end position="1185"/>
    </location>
</feature>
<keyword evidence="4 13" id="KW-0479">Metal-binding</keyword>
<sequence>MVNFTIDEIRLLMDKPTNVRNMSVIAHVDHGKSTLTDSLLAKAGIISSGKAGDARSMDTRADEQERGITIKSTAISLYGSLPNEEDLKDIVGQASNGVDFLINLIDSPGHVDFSSEVTAALRVTDGALVVVDTVEGVCVQTETVLRQALGERIKPVVIINKVDRALLELQVSKEDLYQSFSRTIESVNVVISTYFDKALGDVQVYPDKGTVAFGSGLHGWAFTIRQFAMRYAKKFGVDRNKMMERLWGDNYFNPKTKKWTKNGTYEGKPLERAFNSFILDPIFKIFAAVMNFKKDEVATLLEKLELKLSAEDRDKEGKALLKVVMKTFLPAADCLLEMMILHLPSPVTAQKYRVESLYEGPLDDEAAISIRDCNPNGPLMLYVSKMVPTSDKGRFYAFGRVFSGTVRSGLKVRIQGPNYTPGKKDDLFIKAIQRTVLMMGGKVDPIDDMPAGNIVGLVGIDQFLLKSGTLTTSETAHNLKVMKFSVSPVVQRSLVEGLKRLSKSDPCVLTMSNESGEHVVCGAGELHLEICLNDLENDHAGVPLIISDPVVGFRETVSATSSITALSKSPNKHNRLYMIAEPMDEELAKTIEAGKISPRDDIKARARVLADDFGWDVTDARKIWAFGPDTNGANLLVDQTKAVQYLSEIKDSVVSGFQWATREGPLGEEPMRAVRFNIMDVTLHADAIHRGGGQLIPTARRVLYAATLLAEPALLEPVFLVEIQVPEQAMGGVYGVLTRRRGHVFAEEQRPGTPLFTIKAYLPVMESFGFNADLRQGTSGQAFPTLVFDHWQILPGGSALDATSKVGAIVLQTRKRKGLKVEIPTVDQVSQGTMLFPEEHASHLKKWIVKRLENTSDADADVLADYVLALLGHDGDINDVRRLCETEIADYLKEGTKSPASFHWKGLILTPPRPDAPVFVNDVFRAIAHKSYLPGAPPPPTTLAAAVAAQPPLGGLSYDDPPLAQVTQPPIYPNGSKKRSYNDRGDVADTNGGDPRFGPRAYKQVRRGTGHDFANGGLGRGGRTQDANSDFRGGAPLPPGFAQLPPGFPPIPPPGGLFDPSELKQAMNAMFEGLPPMRMATSPVLNFPSQARGQSLGQQRRRRCRDYDTKGFCARGNTCMFEHGDDSIYVPPSLPAYGAQALPQPPANDEYDPTNALMPGIFNAPTALQAQQLSFPQDGGFQPRGRGGRQHQNPPRKGRAKAPFSADGPVHDKTKSTIVVENIPEENFDEEQVKGFFSQFGNIVEVSMQPYKRLAIVKFDSWGAANAAWKSPKVVFDNRFVKIFWYKEEDASLPRALPANGGATSGQKKAISTAENSTPGEGSPAPPEIDMEEFLRKQEEAQKVHEEKAKKLEEVERQRQELEKRQKELIAKQREERAKLEAKLAKKANGAGGQVEDKPEGENGSSNPPKSVSQTEALRAQLAALEAEAKQLGLDPDAMEEHDTSAWHPRGGGYVPRGRGGYAPRARGYAPRGMRGAYRGRGSNHAAYAAYSLDNRPKKITLSGVDFTVPELDETLRQYLFGIGEFAEIHTTPTATDITFKDRKTAEKFFNSIVANDKEITGIEGHVEPSWSGGGGNSAPSSRPASAIGHASSFSHMAAAAKRQQPPQPTDDNVVIADASTGSSDKDVSIVIEHPAGQQHGNHHHAAATEMDYDVADENQWDID</sequence>
<comment type="caution">
    <text evidence="18">The sequence shown here is derived from an EMBL/GenBank/DDBJ whole genome shotgun (WGS) entry which is preliminary data.</text>
</comment>
<evidence type="ECO:0000259" key="16">
    <source>
        <dbReference type="PROSITE" id="PS50103"/>
    </source>
</evidence>
<evidence type="ECO:0000259" key="17">
    <source>
        <dbReference type="PROSITE" id="PS51722"/>
    </source>
</evidence>
<dbReference type="SMART" id="SM00889">
    <property type="entry name" value="EFG_IV"/>
    <property type="match status" value="1"/>
</dbReference>
<dbReference type="Pfam" id="PF03144">
    <property type="entry name" value="GTP_EFTU_D2"/>
    <property type="match status" value="1"/>
</dbReference>
<feature type="domain" description="Tr-type G" evidence="17">
    <location>
        <begin position="17"/>
        <end position="255"/>
    </location>
</feature>
<feature type="region of interest" description="Disordered" evidence="14">
    <location>
        <begin position="1295"/>
        <end position="1328"/>
    </location>
</feature>
<evidence type="ECO:0000256" key="8">
    <source>
        <dbReference type="ARBA" id="ARBA00022833"/>
    </source>
</evidence>
<dbReference type="InterPro" id="IPR031157">
    <property type="entry name" value="G_TR_CS"/>
</dbReference>
<dbReference type="FunFam" id="3.30.70.240:FF:000003">
    <property type="entry name" value="Translation elongation factor 2"/>
    <property type="match status" value="1"/>
</dbReference>
<dbReference type="CDD" id="cd03700">
    <property type="entry name" value="EF2_snRNP_like_II"/>
    <property type="match status" value="1"/>
</dbReference>
<dbReference type="SUPFAM" id="SSF50447">
    <property type="entry name" value="Translation proteins"/>
    <property type="match status" value="1"/>
</dbReference>
<dbReference type="Gene3D" id="3.30.70.870">
    <property type="entry name" value="Elongation Factor G (Translational Gtpase), domain 3"/>
    <property type="match status" value="1"/>
</dbReference>
<dbReference type="PROSITE" id="PS50103">
    <property type="entry name" value="ZF_C3H1"/>
    <property type="match status" value="1"/>
</dbReference>
<keyword evidence="3" id="KW-0963">Cytoplasm</keyword>
<dbReference type="InterPro" id="IPR027417">
    <property type="entry name" value="P-loop_NTPase"/>
</dbReference>
<dbReference type="InterPro" id="IPR020568">
    <property type="entry name" value="Ribosomal_Su5_D2-typ_SF"/>
</dbReference>
<dbReference type="Gene3D" id="3.30.70.330">
    <property type="match status" value="1"/>
</dbReference>
<dbReference type="PROSITE" id="PS51722">
    <property type="entry name" value="G_TR_2"/>
    <property type="match status" value="1"/>
</dbReference>
<feature type="region of interest" description="Disordered" evidence="14">
    <location>
        <begin position="1175"/>
        <end position="1211"/>
    </location>
</feature>
<dbReference type="FunFam" id="3.30.230.10:FF:000006">
    <property type="entry name" value="Translation elongation factor 2"/>
    <property type="match status" value="1"/>
</dbReference>
<keyword evidence="8 13" id="KW-0862">Zinc</keyword>
<dbReference type="InterPro" id="IPR035647">
    <property type="entry name" value="EFG_III/V"/>
</dbReference>
<evidence type="ECO:0000256" key="13">
    <source>
        <dbReference type="PROSITE-ProRule" id="PRU00723"/>
    </source>
</evidence>
<evidence type="ECO:0000256" key="5">
    <source>
        <dbReference type="ARBA" id="ARBA00022741"/>
    </source>
</evidence>
<keyword evidence="9" id="KW-0648">Protein biosynthesis</keyword>
<dbReference type="CDD" id="cd04096">
    <property type="entry name" value="eEF2_snRNP_like_C"/>
    <property type="match status" value="1"/>
</dbReference>
<dbReference type="InterPro" id="IPR005225">
    <property type="entry name" value="Small_GTP-bd"/>
</dbReference>
<dbReference type="CDD" id="cd16261">
    <property type="entry name" value="EF2_snRNP_III"/>
    <property type="match status" value="1"/>
</dbReference>
<evidence type="ECO:0000256" key="1">
    <source>
        <dbReference type="ARBA" id="ARBA00004496"/>
    </source>
</evidence>
<feature type="region of interest" description="Disordered" evidence="14">
    <location>
        <begin position="967"/>
        <end position="1048"/>
    </location>
</feature>
<dbReference type="GO" id="GO:0003723">
    <property type="term" value="F:RNA binding"/>
    <property type="evidence" value="ECO:0007669"/>
    <property type="project" value="UniProtKB-UniRule"/>
</dbReference>
<evidence type="ECO:0000256" key="6">
    <source>
        <dbReference type="ARBA" id="ARBA00022768"/>
    </source>
</evidence>
<dbReference type="EMBL" id="JAUEPO010000004">
    <property type="protein sequence ID" value="KAK3323521.1"/>
    <property type="molecule type" value="Genomic_DNA"/>
</dbReference>
<dbReference type="SUPFAM" id="SSF52540">
    <property type="entry name" value="P-loop containing nucleoside triphosphate hydrolases"/>
    <property type="match status" value="1"/>
</dbReference>
<dbReference type="PROSITE" id="PS00301">
    <property type="entry name" value="G_TR_1"/>
    <property type="match status" value="1"/>
</dbReference>
<dbReference type="PROSITE" id="PS50102">
    <property type="entry name" value="RRM"/>
    <property type="match status" value="1"/>
</dbReference>
<feature type="region of interest" description="Disordered" evidence="14">
    <location>
        <begin position="1565"/>
        <end position="1664"/>
    </location>
</feature>
<evidence type="ECO:0000256" key="11">
    <source>
        <dbReference type="ARBA" id="ARBA00024731"/>
    </source>
</evidence>
<dbReference type="InterPro" id="IPR000640">
    <property type="entry name" value="EFG_V-like"/>
</dbReference>
<dbReference type="NCBIfam" id="TIGR00231">
    <property type="entry name" value="small_GTP"/>
    <property type="match status" value="1"/>
</dbReference>
<dbReference type="SMART" id="SM00356">
    <property type="entry name" value="ZnF_C3H1"/>
    <property type="match status" value="1"/>
</dbReference>
<dbReference type="InterPro" id="IPR036855">
    <property type="entry name" value="Znf_CCCH_sf"/>
</dbReference>
<dbReference type="FunFam" id="3.30.70.330:FF:000647">
    <property type="entry name" value="CCCH zinc finger and RRM domain protein"/>
    <property type="match status" value="1"/>
</dbReference>
<comment type="function">
    <text evidence="11">Catalyzes the GTP-dependent ribosomal translocation step during translation elongation. During this step, the ribosome changes from the pre-translocational (PRE) to the post-translocational (POST) state as the newly formed A-site-bound peptidyl-tRNA and P-site-bound deacylated tRNA move to the P and E sites, respectively. Catalyzes the coordinated movement of the two tRNA molecules, the mRNA and conformational changes in the ribosome.</text>
</comment>
<feature type="domain" description="C3H1-type" evidence="16">
    <location>
        <begin position="1098"/>
        <end position="1126"/>
    </location>
</feature>
<proteinExistence type="predicted"/>
<keyword evidence="6 18" id="KW-0251">Elongation factor</keyword>
<evidence type="ECO:0000256" key="3">
    <source>
        <dbReference type="ARBA" id="ARBA00022490"/>
    </source>
</evidence>
<keyword evidence="12" id="KW-0694">RNA-binding</keyword>
<reference evidence="18" key="2">
    <citation type="submission" date="2023-06" db="EMBL/GenBank/DDBJ databases">
        <authorList>
            <consortium name="Lawrence Berkeley National Laboratory"/>
            <person name="Haridas S."/>
            <person name="Hensen N."/>
            <person name="Bonometti L."/>
            <person name="Westerberg I."/>
            <person name="Brannstrom I.O."/>
            <person name="Guillou S."/>
            <person name="Cros-Aarteil S."/>
            <person name="Calhoun S."/>
            <person name="Kuo A."/>
            <person name="Mondo S."/>
            <person name="Pangilinan J."/>
            <person name="Riley R."/>
            <person name="Labutti K."/>
            <person name="Andreopoulos B."/>
            <person name="Lipzen A."/>
            <person name="Chen C."/>
            <person name="Yanf M."/>
            <person name="Daum C."/>
            <person name="Ng V."/>
            <person name="Clum A."/>
            <person name="Steindorff A."/>
            <person name="Ohm R."/>
            <person name="Martin F."/>
            <person name="Silar P."/>
            <person name="Natvig D."/>
            <person name="Lalanne C."/>
            <person name="Gautier V."/>
            <person name="Ament-Velasquez S.L."/>
            <person name="Kruys A."/>
            <person name="Hutchinson M.I."/>
            <person name="Powell A.J."/>
            <person name="Barry K."/>
            <person name="Miller A.N."/>
            <person name="Grigoriev I.V."/>
            <person name="Debuchy R."/>
            <person name="Gladieux P."/>
            <person name="Thoren M.H."/>
            <person name="Johannesson H."/>
        </authorList>
    </citation>
    <scope>NUCLEOTIDE SEQUENCE</scope>
    <source>
        <strain evidence="18">SMH4131-1</strain>
    </source>
</reference>
<dbReference type="PANTHER" id="PTHR42908">
    <property type="entry name" value="TRANSLATION ELONGATION FACTOR-RELATED"/>
    <property type="match status" value="1"/>
</dbReference>
<dbReference type="InterPro" id="IPR035979">
    <property type="entry name" value="RBD_domain_sf"/>
</dbReference>
<dbReference type="GO" id="GO:1990904">
    <property type="term" value="C:ribonucleoprotein complex"/>
    <property type="evidence" value="ECO:0007669"/>
    <property type="project" value="TreeGrafter"/>
</dbReference>
<reference evidence="18" key="1">
    <citation type="journal article" date="2023" name="Mol. Phylogenet. Evol.">
        <title>Genome-scale phylogeny and comparative genomics of the fungal order Sordariales.</title>
        <authorList>
            <person name="Hensen N."/>
            <person name="Bonometti L."/>
            <person name="Westerberg I."/>
            <person name="Brannstrom I.O."/>
            <person name="Guillou S."/>
            <person name="Cros-Aarteil S."/>
            <person name="Calhoun S."/>
            <person name="Haridas S."/>
            <person name="Kuo A."/>
            <person name="Mondo S."/>
            <person name="Pangilinan J."/>
            <person name="Riley R."/>
            <person name="LaButti K."/>
            <person name="Andreopoulos B."/>
            <person name="Lipzen A."/>
            <person name="Chen C."/>
            <person name="Yan M."/>
            <person name="Daum C."/>
            <person name="Ng V."/>
            <person name="Clum A."/>
            <person name="Steindorff A."/>
            <person name="Ohm R.A."/>
            <person name="Martin F."/>
            <person name="Silar P."/>
            <person name="Natvig D.O."/>
            <person name="Lalanne C."/>
            <person name="Gautier V."/>
            <person name="Ament-Velasquez S.L."/>
            <person name="Kruys A."/>
            <person name="Hutchinson M.I."/>
            <person name="Powell A.J."/>
            <person name="Barry K."/>
            <person name="Miller A.N."/>
            <person name="Grigoriev I.V."/>
            <person name="Debuchy R."/>
            <person name="Gladieux P."/>
            <person name="Hiltunen Thoren M."/>
            <person name="Johannesson H."/>
        </authorList>
    </citation>
    <scope>NUCLEOTIDE SEQUENCE</scope>
    <source>
        <strain evidence="18">SMH4131-1</strain>
    </source>
</reference>
<dbReference type="InterPro" id="IPR012677">
    <property type="entry name" value="Nucleotide-bd_a/b_plait_sf"/>
</dbReference>
<keyword evidence="7 13" id="KW-0863">Zinc-finger</keyword>
<dbReference type="FunFam" id="3.30.70.870:FF:000002">
    <property type="entry name" value="Translation elongation factor 2"/>
    <property type="match status" value="1"/>
</dbReference>
<dbReference type="CDD" id="cd22249">
    <property type="entry name" value="UDM1_RNF168_RNF169-like"/>
    <property type="match status" value="1"/>
</dbReference>
<dbReference type="SUPFAM" id="SSF90229">
    <property type="entry name" value="CCCH zinc finger"/>
    <property type="match status" value="1"/>
</dbReference>
<dbReference type="CDD" id="cd01885">
    <property type="entry name" value="EF2"/>
    <property type="match status" value="1"/>
</dbReference>
<dbReference type="InterPro" id="IPR009000">
    <property type="entry name" value="Transl_B-barrel_sf"/>
</dbReference>
<dbReference type="InterPro" id="IPR014721">
    <property type="entry name" value="Ribsml_uS5_D2-typ_fold_subgr"/>
</dbReference>
<keyword evidence="5" id="KW-0547">Nucleotide-binding</keyword>
<dbReference type="Pfam" id="PF03764">
    <property type="entry name" value="EFG_IV"/>
    <property type="match status" value="1"/>
</dbReference>